<accession>A0A655F9C3</accession>
<dbReference type="Proteomes" id="UP000044938">
    <property type="component" value="Unassembled WGS sequence"/>
</dbReference>
<name>A0A655F9C3_MYCTX</name>
<protein>
    <submittedName>
        <fullName evidence="2">Uncharacterized protein</fullName>
    </submittedName>
</protein>
<gene>
    <name evidence="2" type="ORF">ERS007661_02718</name>
    <name evidence="3" type="ORF">ERS007720_03095</name>
</gene>
<evidence type="ECO:0000313" key="3">
    <source>
        <dbReference type="EMBL" id="COW69141.1"/>
    </source>
</evidence>
<feature type="compositionally biased region" description="Low complexity" evidence="1">
    <location>
        <begin position="57"/>
        <end position="73"/>
    </location>
</feature>
<dbReference type="EMBL" id="CQQC01001015">
    <property type="protein sequence ID" value="CNV56935.1"/>
    <property type="molecule type" value="Genomic_DNA"/>
</dbReference>
<dbReference type="AlphaFoldDB" id="A0A655F9C3"/>
<evidence type="ECO:0000313" key="4">
    <source>
        <dbReference type="Proteomes" id="UP000039217"/>
    </source>
</evidence>
<dbReference type="EMBL" id="CSAJ01000460">
    <property type="protein sequence ID" value="COW69141.1"/>
    <property type="molecule type" value="Genomic_DNA"/>
</dbReference>
<sequence length="90" mass="9557">MPTRSRPRPLVLGTDPMVIRAWLPSTVRPSVIVTSTPAPVRVTDAARAFLNSRTPRSANDSSRTSAASASSYGSTWSWLATTVTGTPNSV</sequence>
<evidence type="ECO:0000256" key="1">
    <source>
        <dbReference type="SAM" id="MobiDB-lite"/>
    </source>
</evidence>
<organism evidence="2 4">
    <name type="scientific">Mycobacterium tuberculosis</name>
    <dbReference type="NCBI Taxonomy" id="1773"/>
    <lineage>
        <taxon>Bacteria</taxon>
        <taxon>Bacillati</taxon>
        <taxon>Actinomycetota</taxon>
        <taxon>Actinomycetes</taxon>
        <taxon>Mycobacteriales</taxon>
        <taxon>Mycobacteriaceae</taxon>
        <taxon>Mycobacterium</taxon>
        <taxon>Mycobacterium tuberculosis complex</taxon>
    </lineage>
</organism>
<feature type="region of interest" description="Disordered" evidence="1">
    <location>
        <begin position="52"/>
        <end position="73"/>
    </location>
</feature>
<dbReference type="Proteomes" id="UP000039217">
    <property type="component" value="Unassembled WGS sequence"/>
</dbReference>
<reference evidence="4 5" key="1">
    <citation type="submission" date="2015-03" db="EMBL/GenBank/DDBJ databases">
        <authorList>
            <consortium name="Pathogen Informatics"/>
        </authorList>
    </citation>
    <scope>NUCLEOTIDE SEQUENCE [LARGE SCALE GENOMIC DNA]</scope>
    <source>
        <strain evidence="2 4">D00501624</strain>
        <strain evidence="3 5">M09401471</strain>
    </source>
</reference>
<evidence type="ECO:0000313" key="5">
    <source>
        <dbReference type="Proteomes" id="UP000044938"/>
    </source>
</evidence>
<evidence type="ECO:0000313" key="2">
    <source>
        <dbReference type="EMBL" id="CNV56935.1"/>
    </source>
</evidence>
<proteinExistence type="predicted"/>